<feature type="compositionally biased region" description="Low complexity" evidence="1">
    <location>
        <begin position="512"/>
        <end position="526"/>
    </location>
</feature>
<evidence type="ECO:0000256" key="1">
    <source>
        <dbReference type="SAM" id="MobiDB-lite"/>
    </source>
</evidence>
<name>A0AAV3QY36_LITER</name>
<feature type="compositionally biased region" description="Basic and acidic residues" evidence="1">
    <location>
        <begin position="309"/>
        <end position="318"/>
    </location>
</feature>
<keyword evidence="3" id="KW-1185">Reference proteome</keyword>
<feature type="region of interest" description="Disordered" evidence="1">
    <location>
        <begin position="945"/>
        <end position="983"/>
    </location>
</feature>
<comment type="caution">
    <text evidence="2">The sequence shown here is derived from an EMBL/GenBank/DDBJ whole genome shotgun (WGS) entry which is preliminary data.</text>
</comment>
<evidence type="ECO:0000313" key="2">
    <source>
        <dbReference type="EMBL" id="GAA0167953.1"/>
    </source>
</evidence>
<proteinExistence type="predicted"/>
<dbReference type="SUPFAM" id="SSF47676">
    <property type="entry name" value="Conserved domain common to transcription factors TFIIS, elongin A, CRSP70"/>
    <property type="match status" value="1"/>
</dbReference>
<feature type="compositionally biased region" description="Polar residues" evidence="1">
    <location>
        <begin position="320"/>
        <end position="331"/>
    </location>
</feature>
<accession>A0AAV3QY36</accession>
<dbReference type="InterPro" id="IPR035441">
    <property type="entry name" value="TFIIS/LEDGF_dom_sf"/>
</dbReference>
<feature type="compositionally biased region" description="Acidic residues" evidence="1">
    <location>
        <begin position="342"/>
        <end position="353"/>
    </location>
</feature>
<feature type="compositionally biased region" description="Low complexity" evidence="1">
    <location>
        <begin position="731"/>
        <end position="744"/>
    </location>
</feature>
<sequence>MALEDFFTLNEMNDGLSVPDRVKELVGLMQKKSDYVSNNISDTTRQWSAVGSAIAGTENKECLLLFVQLDGLIYMNRWLKDASDLGSKTSDSSLEDTIINLLRAVSRIVADNNDKLVTSEVWMTVKNLLSHTNPKVRDMANSLLEMQSKEKPRDVVMKGEDIAMTENTERGISELHSIKNFNLVPSNGDIDTSQGILTSEFRQETAEDDLLSTACEYLKDEEINKTSLDGAISNEDIPYSADDNSFPEPVNDNLDKLEPPISCSDEAPSAEACGVVGPKQGIQKGEINGFELDPIGTEKSALKIVRSPQIHDKEKDPKATPSTNDTGTFRSVTKPCNIKDDNAEEKDTGDELSDFLKTDASEDDKKMNDKSSGYDRSIMAFRMKSGGKHDSNMLVVSNTSGLKPEKDSGRLFQRTGNIEVVEGHINSKVEGYLTNDCNFSKQKNRRKDHSIETKSDFDLDYGIADPLELARLVAIEVEREVEDCRELSCSSSDKKMSSRVQRPESSHSATGEQCQAESSAAEVSSQPDLSIDSPSRDDHVTSAQSMDPLSQEARSPQVTEAADVIGASTDGGLCHFDLNQDVCSEDVQHQGDTTSPPISVVSTTREAGPSMHVGPFQFEGALGLEGSAATSVFMPASPLRVPECISAGGSNSSSKENPSLLNIDLNAAEIGDDKQIPVSFQHASLESSAAASSKRSERLEFDLNQISDDGAPLDLQPELDLFHQRSGHHNQSSSSSSSSSKQSSLRNFDLNDQPKVANGLSSGHFYPNPSQSLFASGTLKSDDSVISIMGMRVEVNCKDSSSKPVPLSNGRIPEHTISFNLERPGSLLAMGPPASYPHPHIYGLNGLPPGSSIAFPSPIYGSGGAIPYMVDSRGSPLVPQFMTSSANSTSFLQAPHLFSMPGANGVGLSRDNFDLNSGMYPEGSGLELGGFRQLFNPQPRPFVEHLKANSQPSTSSDTGVGGKRKEPESLWESYPFKHQQPWR</sequence>
<dbReference type="PANTHER" id="PTHR47292:SF1">
    <property type="entry name" value="TRANSCRIPTION ELONGATION FACTOR (TFIIS) FAMILY PROTEIN"/>
    <property type="match status" value="1"/>
</dbReference>
<protein>
    <recommendedName>
        <fullName evidence="4">TFIIS N-terminal domain-containing protein</fullName>
    </recommendedName>
</protein>
<evidence type="ECO:0000313" key="3">
    <source>
        <dbReference type="Proteomes" id="UP001454036"/>
    </source>
</evidence>
<evidence type="ECO:0008006" key="4">
    <source>
        <dbReference type="Google" id="ProtNLM"/>
    </source>
</evidence>
<feature type="compositionally biased region" description="Polar residues" evidence="1">
    <location>
        <begin position="541"/>
        <end position="558"/>
    </location>
</feature>
<reference evidence="2 3" key="1">
    <citation type="submission" date="2024-01" db="EMBL/GenBank/DDBJ databases">
        <title>The complete chloroplast genome sequence of Lithospermum erythrorhizon: insights into the phylogenetic relationship among Boraginaceae species and the maternal lineages of purple gromwells.</title>
        <authorList>
            <person name="Okada T."/>
            <person name="Watanabe K."/>
        </authorList>
    </citation>
    <scope>NUCLEOTIDE SEQUENCE [LARGE SCALE GENOMIC DNA]</scope>
</reference>
<gene>
    <name evidence="2" type="ORF">LIER_22785</name>
</gene>
<organism evidence="2 3">
    <name type="scientific">Lithospermum erythrorhizon</name>
    <name type="common">Purple gromwell</name>
    <name type="synonym">Lithospermum officinale var. erythrorhizon</name>
    <dbReference type="NCBI Taxonomy" id="34254"/>
    <lineage>
        <taxon>Eukaryota</taxon>
        <taxon>Viridiplantae</taxon>
        <taxon>Streptophyta</taxon>
        <taxon>Embryophyta</taxon>
        <taxon>Tracheophyta</taxon>
        <taxon>Spermatophyta</taxon>
        <taxon>Magnoliopsida</taxon>
        <taxon>eudicotyledons</taxon>
        <taxon>Gunneridae</taxon>
        <taxon>Pentapetalae</taxon>
        <taxon>asterids</taxon>
        <taxon>lamiids</taxon>
        <taxon>Boraginales</taxon>
        <taxon>Boraginaceae</taxon>
        <taxon>Boraginoideae</taxon>
        <taxon>Lithospermeae</taxon>
        <taxon>Lithospermum</taxon>
    </lineage>
</organism>
<feature type="compositionally biased region" description="Polar residues" evidence="1">
    <location>
        <begin position="948"/>
        <end position="958"/>
    </location>
</feature>
<dbReference type="Proteomes" id="UP001454036">
    <property type="component" value="Unassembled WGS sequence"/>
</dbReference>
<feature type="region of interest" description="Disordered" evidence="1">
    <location>
        <begin position="307"/>
        <end position="371"/>
    </location>
</feature>
<feature type="compositionally biased region" description="Basic and acidic residues" evidence="1">
    <location>
        <begin position="486"/>
        <end position="505"/>
    </location>
</feature>
<dbReference type="EMBL" id="BAABME010006286">
    <property type="protein sequence ID" value="GAA0167953.1"/>
    <property type="molecule type" value="Genomic_DNA"/>
</dbReference>
<dbReference type="AlphaFoldDB" id="A0AAV3QY36"/>
<feature type="compositionally biased region" description="Basic and acidic residues" evidence="1">
    <location>
        <begin position="354"/>
        <end position="371"/>
    </location>
</feature>
<feature type="region of interest" description="Disordered" evidence="1">
    <location>
        <begin position="486"/>
        <end position="559"/>
    </location>
</feature>
<dbReference type="PANTHER" id="PTHR47292">
    <property type="entry name" value="TRANSCRIPTION ELONGATION FACTOR (TFIIS) FAMILY PROTEIN-RELATED"/>
    <property type="match status" value="1"/>
</dbReference>
<feature type="region of interest" description="Disordered" evidence="1">
    <location>
        <begin position="724"/>
        <end position="753"/>
    </location>
</feature>